<dbReference type="InterPro" id="IPR025669">
    <property type="entry name" value="AAA_dom"/>
</dbReference>
<dbReference type="InterPro" id="IPR050678">
    <property type="entry name" value="DNA_Partitioning_ATPase"/>
</dbReference>
<protein>
    <submittedName>
        <fullName evidence="2">ParA family protein</fullName>
    </submittedName>
</protein>
<name>A0A7C1BHE9_UNCW3</name>
<dbReference type="CDD" id="cd02042">
    <property type="entry name" value="ParAB_family"/>
    <property type="match status" value="1"/>
</dbReference>
<feature type="domain" description="AAA" evidence="1">
    <location>
        <begin position="1"/>
        <end position="165"/>
    </location>
</feature>
<dbReference type="Pfam" id="PF13614">
    <property type="entry name" value="AAA_31"/>
    <property type="match status" value="1"/>
</dbReference>
<organism evidence="2">
    <name type="scientific">candidate division WOR-3 bacterium</name>
    <dbReference type="NCBI Taxonomy" id="2052148"/>
    <lineage>
        <taxon>Bacteria</taxon>
        <taxon>Bacteria division WOR-3</taxon>
    </lineage>
</organism>
<dbReference type="SUPFAM" id="SSF52540">
    <property type="entry name" value="P-loop containing nucleoside triphosphate hydrolases"/>
    <property type="match status" value="1"/>
</dbReference>
<dbReference type="Gene3D" id="3.40.50.300">
    <property type="entry name" value="P-loop containing nucleotide triphosphate hydrolases"/>
    <property type="match status" value="1"/>
</dbReference>
<sequence>MKIIAVTNQKGGVGKTTLAFHLASALAEAGNGVLAVDMDPQGNLTYTFQEEIPGEARVHLLFEGEDPPPCEVKVGKSAALHLLGSDIRLSRFETDTRFENFFRLKRYLAGREYDFAVIDTPPSLGLFTANSLVAATHVIVPLDLSVYSALGLQDLLDTIDKIGEYASARPKMAGMVIMGQLRRTKMGKTVATSLREEYGDLILGELSHSVKLREAVALGRPVWHHAPSHRVAAEFRELIEKILGRIK</sequence>
<proteinExistence type="predicted"/>
<dbReference type="AlphaFoldDB" id="A0A7C1BHE9"/>
<comment type="caution">
    <text evidence="2">The sequence shown here is derived from an EMBL/GenBank/DDBJ whole genome shotgun (WGS) entry which is preliminary data.</text>
</comment>
<dbReference type="Proteomes" id="UP000885931">
    <property type="component" value="Unassembled WGS sequence"/>
</dbReference>
<evidence type="ECO:0000313" key="2">
    <source>
        <dbReference type="EMBL" id="HDM90672.1"/>
    </source>
</evidence>
<dbReference type="PIRSF" id="PIRSF009320">
    <property type="entry name" value="Nuc_binding_HP_1000"/>
    <property type="match status" value="1"/>
</dbReference>
<evidence type="ECO:0000259" key="1">
    <source>
        <dbReference type="Pfam" id="PF13614"/>
    </source>
</evidence>
<dbReference type="PANTHER" id="PTHR13696:SF99">
    <property type="entry name" value="COBYRINIC ACID AC-DIAMIDE SYNTHASE"/>
    <property type="match status" value="1"/>
</dbReference>
<accession>A0A7C1BHE9</accession>
<gene>
    <name evidence="2" type="ORF">ENG67_05675</name>
</gene>
<reference evidence="2" key="1">
    <citation type="journal article" date="2020" name="mSystems">
        <title>Genome- and Community-Level Interaction Insights into Carbon Utilization and Element Cycling Functions of Hydrothermarchaeota in Hydrothermal Sediment.</title>
        <authorList>
            <person name="Zhou Z."/>
            <person name="Liu Y."/>
            <person name="Xu W."/>
            <person name="Pan J."/>
            <person name="Luo Z.H."/>
            <person name="Li M."/>
        </authorList>
    </citation>
    <scope>NUCLEOTIDE SEQUENCE [LARGE SCALE GENOMIC DNA]</scope>
    <source>
        <strain evidence="2">HyVt-237</strain>
    </source>
</reference>
<dbReference type="InterPro" id="IPR027417">
    <property type="entry name" value="P-loop_NTPase"/>
</dbReference>
<dbReference type="EMBL" id="DRBW01000208">
    <property type="protein sequence ID" value="HDM90672.1"/>
    <property type="molecule type" value="Genomic_DNA"/>
</dbReference>
<dbReference type="PANTHER" id="PTHR13696">
    <property type="entry name" value="P-LOOP CONTAINING NUCLEOSIDE TRIPHOSPHATE HYDROLASE"/>
    <property type="match status" value="1"/>
</dbReference>